<dbReference type="SUPFAM" id="SSF47874">
    <property type="entry name" value="Annexin"/>
    <property type="match status" value="1"/>
</dbReference>
<dbReference type="eggNOG" id="KOG0819">
    <property type="taxonomic scope" value="Eukaryota"/>
</dbReference>
<dbReference type="PROSITE" id="PS00223">
    <property type="entry name" value="ANNEXIN_1"/>
    <property type="match status" value="1"/>
</dbReference>
<dbReference type="PROSITE" id="PS51897">
    <property type="entry name" value="ANNEXIN_2"/>
    <property type="match status" value="1"/>
</dbReference>
<comment type="subcellular location">
    <subcellularLocation>
        <location evidence="1">Secreted</location>
        <location evidence="1">Extracellular space</location>
        <location evidence="1">Extracellular matrix</location>
        <location evidence="1">Basement membrane</location>
    </subcellularLocation>
</comment>
<dbReference type="GO" id="GO:0005544">
    <property type="term" value="F:calcium-dependent phospholipid binding"/>
    <property type="evidence" value="ECO:0007669"/>
    <property type="project" value="UniProtKB-KW"/>
</dbReference>
<evidence type="ECO:0000313" key="13">
    <source>
        <dbReference type="Ensembl" id="ENSMLUP00000021864.1"/>
    </source>
</evidence>
<dbReference type="EMBL" id="AAPE02005664">
    <property type="status" value="NOT_ANNOTATED_CDS"/>
    <property type="molecule type" value="Genomic_DNA"/>
</dbReference>
<dbReference type="GO" id="GO:0005886">
    <property type="term" value="C:plasma membrane"/>
    <property type="evidence" value="ECO:0007669"/>
    <property type="project" value="TreeGrafter"/>
</dbReference>
<evidence type="ECO:0000256" key="1">
    <source>
        <dbReference type="ARBA" id="ARBA00004302"/>
    </source>
</evidence>
<comment type="similarity">
    <text evidence="2 12">Belongs to the annexin family.</text>
</comment>
<dbReference type="Proteomes" id="UP000001074">
    <property type="component" value="Unassembled WGS sequence"/>
</dbReference>
<dbReference type="OMA" id="SKWISIM"/>
<dbReference type="GeneTree" id="ENSGT00940000154257"/>
<evidence type="ECO:0000256" key="9">
    <source>
        <dbReference type="ARBA" id="ARBA00023216"/>
    </source>
</evidence>
<evidence type="ECO:0000256" key="2">
    <source>
        <dbReference type="ARBA" id="ARBA00007831"/>
    </source>
</evidence>
<dbReference type="Pfam" id="PF00191">
    <property type="entry name" value="Annexin"/>
    <property type="match status" value="2"/>
</dbReference>
<dbReference type="Gene3D" id="1.10.220.10">
    <property type="entry name" value="Annexin"/>
    <property type="match status" value="2"/>
</dbReference>
<dbReference type="GO" id="GO:0005737">
    <property type="term" value="C:cytoplasm"/>
    <property type="evidence" value="ECO:0007669"/>
    <property type="project" value="TreeGrafter"/>
</dbReference>
<dbReference type="GO" id="GO:0005604">
    <property type="term" value="C:basement membrane"/>
    <property type="evidence" value="ECO:0007669"/>
    <property type="project" value="UniProtKB-SubCell"/>
</dbReference>
<organism evidence="13 14">
    <name type="scientific">Myotis lucifugus</name>
    <name type="common">Little brown bat</name>
    <dbReference type="NCBI Taxonomy" id="59463"/>
    <lineage>
        <taxon>Eukaryota</taxon>
        <taxon>Metazoa</taxon>
        <taxon>Chordata</taxon>
        <taxon>Craniata</taxon>
        <taxon>Vertebrata</taxon>
        <taxon>Euteleostomi</taxon>
        <taxon>Mammalia</taxon>
        <taxon>Eutheria</taxon>
        <taxon>Laurasiatheria</taxon>
        <taxon>Chiroptera</taxon>
        <taxon>Yangochiroptera</taxon>
        <taxon>Vespertilionidae</taxon>
        <taxon>Myotis</taxon>
    </lineage>
</organism>
<dbReference type="PANTHER" id="PTHR10502:SF18">
    <property type="entry name" value="ANNEXIN A2-RELATED"/>
    <property type="match status" value="1"/>
</dbReference>
<reference evidence="13 14" key="1">
    <citation type="journal article" date="2011" name="Nature">
        <title>A high-resolution map of human evolutionary constraint using 29 mammals.</title>
        <authorList>
            <person name="Lindblad-Toh K."/>
            <person name="Garber M."/>
            <person name="Zuk O."/>
            <person name="Lin M.F."/>
            <person name="Parker B.J."/>
            <person name="Washietl S."/>
            <person name="Kheradpour P."/>
            <person name="Ernst J."/>
            <person name="Jordan G."/>
            <person name="Mauceli E."/>
            <person name="Ward L.D."/>
            <person name="Lowe C.B."/>
            <person name="Holloway A.K."/>
            <person name="Clamp M."/>
            <person name="Gnerre S."/>
            <person name="Alfoldi J."/>
            <person name="Beal K."/>
            <person name="Chang J."/>
            <person name="Clawson H."/>
            <person name="Cuff J."/>
            <person name="Di Palma F."/>
            <person name="Fitzgerald S."/>
            <person name="Flicek P."/>
            <person name="Guttman M."/>
            <person name="Hubisz M.J."/>
            <person name="Jaffe D.B."/>
            <person name="Jungreis I."/>
            <person name="Kent W.J."/>
            <person name="Kostka D."/>
            <person name="Lara M."/>
            <person name="Martins A.L."/>
            <person name="Massingham T."/>
            <person name="Moltke I."/>
            <person name="Raney B.J."/>
            <person name="Rasmussen M.D."/>
            <person name="Robinson J."/>
            <person name="Stark A."/>
            <person name="Vilella A.J."/>
            <person name="Wen J."/>
            <person name="Xie X."/>
            <person name="Zody M.C."/>
            <person name="Baldwin J."/>
            <person name="Bloom T."/>
            <person name="Chin C.W."/>
            <person name="Heiman D."/>
            <person name="Nicol R."/>
            <person name="Nusbaum C."/>
            <person name="Young S."/>
            <person name="Wilkinson J."/>
            <person name="Worley K.C."/>
            <person name="Kovar C.L."/>
            <person name="Muzny D.M."/>
            <person name="Gibbs R.A."/>
            <person name="Cree A."/>
            <person name="Dihn H.H."/>
            <person name="Fowler G."/>
            <person name="Jhangiani S."/>
            <person name="Joshi V."/>
            <person name="Lee S."/>
            <person name="Lewis L.R."/>
            <person name="Nazareth L.V."/>
            <person name="Okwuonu G."/>
            <person name="Santibanez J."/>
            <person name="Warren W.C."/>
            <person name="Mardis E.R."/>
            <person name="Weinstock G.M."/>
            <person name="Wilson R.K."/>
            <person name="Delehaunty K."/>
            <person name="Dooling D."/>
            <person name="Fronik C."/>
            <person name="Fulton L."/>
            <person name="Fulton B."/>
            <person name="Graves T."/>
            <person name="Minx P."/>
            <person name="Sodergren E."/>
            <person name="Birney E."/>
            <person name="Margulies E.H."/>
            <person name="Herrero J."/>
            <person name="Green E.D."/>
            <person name="Haussler D."/>
            <person name="Siepel A."/>
            <person name="Goldman N."/>
            <person name="Pollard K.S."/>
            <person name="Pedersen J.S."/>
            <person name="Lander E.S."/>
            <person name="Kellis M."/>
        </authorList>
    </citation>
    <scope>NUCLEOTIDE SEQUENCE [LARGE SCALE GENOMIC DNA]</scope>
</reference>
<keyword evidence="10 12" id="KW-0111">Calcium/phospholipid-binding</keyword>
<dbReference type="InterPro" id="IPR037104">
    <property type="entry name" value="Annexin_sf"/>
</dbReference>
<protein>
    <recommendedName>
        <fullName evidence="12">Annexin</fullName>
    </recommendedName>
</protein>
<dbReference type="GO" id="GO:0001786">
    <property type="term" value="F:phosphatidylserine binding"/>
    <property type="evidence" value="ECO:0007669"/>
    <property type="project" value="TreeGrafter"/>
</dbReference>
<evidence type="ECO:0000256" key="4">
    <source>
        <dbReference type="ARBA" id="ARBA00022530"/>
    </source>
</evidence>
<dbReference type="InterPro" id="IPR001464">
    <property type="entry name" value="Annexin"/>
</dbReference>
<evidence type="ECO:0000256" key="3">
    <source>
        <dbReference type="ARBA" id="ARBA00022525"/>
    </source>
</evidence>
<dbReference type="InterPro" id="IPR018502">
    <property type="entry name" value="Annexin_repeat"/>
</dbReference>
<dbReference type="STRING" id="59463.ENSMLUP00000021864"/>
<reference evidence="13" key="3">
    <citation type="submission" date="2025-09" db="UniProtKB">
        <authorList>
            <consortium name="Ensembl"/>
        </authorList>
    </citation>
    <scope>IDENTIFICATION</scope>
</reference>
<dbReference type="HOGENOM" id="CLU_025300_2_0_1"/>
<dbReference type="PRINTS" id="PR00198">
    <property type="entry name" value="ANNEXINII"/>
</dbReference>
<evidence type="ECO:0000256" key="5">
    <source>
        <dbReference type="ARBA" id="ARBA00022553"/>
    </source>
</evidence>
<comment type="function">
    <text evidence="11">Calcium-regulated membrane-binding protein whose affinity for calcium is greatly enhanced by anionic phospholipids. It binds two calcium ions with high affinity. May be involved in heat-stress response. Inhibits PCSK9-enhanced LDLR degradation, probably reduces PCSK9 protein levels via a translational mechanism but also competes with LDLR for binding with PCSK9. Binds to endosomes damaged by phagocytosis of particulate wear debris and participates in endosomal membrane stabilization, thereby limiting NLRP3 inflammasome activation. Required for endothelial cell surface plasmin generation and may support fibrinolytic surveillance and neoangiogenesis.</text>
</comment>
<reference evidence="13" key="2">
    <citation type="submission" date="2025-08" db="UniProtKB">
        <authorList>
            <consortium name="Ensembl"/>
        </authorList>
    </citation>
    <scope>IDENTIFICATION</scope>
</reference>
<keyword evidence="4" id="KW-0272">Extracellular matrix</keyword>
<keyword evidence="7 12" id="KW-0106">Calcium</keyword>
<keyword evidence="9 12" id="KW-0041">Annexin</keyword>
<evidence type="ECO:0000256" key="7">
    <source>
        <dbReference type="ARBA" id="ARBA00022837"/>
    </source>
</evidence>
<dbReference type="SMART" id="SM00335">
    <property type="entry name" value="ANX"/>
    <property type="match status" value="2"/>
</dbReference>
<evidence type="ECO:0000313" key="14">
    <source>
        <dbReference type="Proteomes" id="UP000001074"/>
    </source>
</evidence>
<dbReference type="GO" id="GO:1905602">
    <property type="term" value="P:positive regulation of receptor-mediated endocytosis involved in cholesterol transport"/>
    <property type="evidence" value="ECO:0007669"/>
    <property type="project" value="TreeGrafter"/>
</dbReference>
<proteinExistence type="inferred from homology"/>
<keyword evidence="6 12" id="KW-0677">Repeat</keyword>
<evidence type="ECO:0000256" key="8">
    <source>
        <dbReference type="ARBA" id="ARBA00022869"/>
    </source>
</evidence>
<dbReference type="FunFam" id="1.10.220.10:FF:000003">
    <property type="entry name" value="Annexin"/>
    <property type="match status" value="1"/>
</dbReference>
<dbReference type="GO" id="GO:0004859">
    <property type="term" value="F:phospholipase inhibitor activity"/>
    <property type="evidence" value="ECO:0007669"/>
    <property type="project" value="InterPro"/>
</dbReference>
<dbReference type="GO" id="GO:0012506">
    <property type="term" value="C:vesicle membrane"/>
    <property type="evidence" value="ECO:0007669"/>
    <property type="project" value="TreeGrafter"/>
</dbReference>
<dbReference type="GO" id="GO:0005634">
    <property type="term" value="C:nucleus"/>
    <property type="evidence" value="ECO:0007669"/>
    <property type="project" value="TreeGrafter"/>
</dbReference>
<sequence>NLSLKKKTKGMGEVTTVNILTDSNEQRQDIVFACQRRSKRALKTTLSGHLETVILGLLELKASMKGLGTDENSLIEIICPRTIQERQEMNRVYNEMYKTDMEKDIISDTSGDFHKLIFALTKGRRAEDGTITDYELIYQDAWDLYDAGVKRKVTDASKWISIMTQEIVCHLQKVFDRYKCYSPYDILQISK</sequence>
<dbReference type="GO" id="GO:0005509">
    <property type="term" value="F:calcium ion binding"/>
    <property type="evidence" value="ECO:0007669"/>
    <property type="project" value="InterPro"/>
</dbReference>
<keyword evidence="8" id="KW-0084">Basement membrane</keyword>
<dbReference type="InParanoid" id="G1QDT1"/>
<evidence type="ECO:0000256" key="12">
    <source>
        <dbReference type="RuleBase" id="RU003540"/>
    </source>
</evidence>
<dbReference type="Ensembl" id="ENSMLUT00000028759.1">
    <property type="protein sequence ID" value="ENSMLUP00000021864.1"/>
    <property type="gene ID" value="ENSMLUG00000023120.1"/>
</dbReference>
<evidence type="ECO:0000256" key="11">
    <source>
        <dbReference type="ARBA" id="ARBA00093399"/>
    </source>
</evidence>
<dbReference type="PANTHER" id="PTHR10502">
    <property type="entry name" value="ANNEXIN"/>
    <property type="match status" value="1"/>
</dbReference>
<name>G1QDT1_MYOLU</name>
<evidence type="ECO:0000256" key="10">
    <source>
        <dbReference type="ARBA" id="ARBA00023302"/>
    </source>
</evidence>
<dbReference type="GO" id="GO:0008092">
    <property type="term" value="F:cytoskeletal protein binding"/>
    <property type="evidence" value="ECO:0007669"/>
    <property type="project" value="InterPro"/>
</dbReference>
<dbReference type="InterPro" id="IPR002389">
    <property type="entry name" value="ANX2"/>
</dbReference>
<accession>G1QDT1</accession>
<keyword evidence="5" id="KW-0597">Phosphoprotein</keyword>
<keyword evidence="3" id="KW-0964">Secreted</keyword>
<evidence type="ECO:0000256" key="6">
    <source>
        <dbReference type="ARBA" id="ARBA00022737"/>
    </source>
</evidence>
<keyword evidence="14" id="KW-1185">Reference proteome</keyword>
<comment type="domain">
    <text evidence="12">A pair of annexin repeats may form one binding site for calcium and phospholipid.</text>
</comment>
<dbReference type="PRINTS" id="PR00196">
    <property type="entry name" value="ANNEXIN"/>
</dbReference>
<dbReference type="InterPro" id="IPR018252">
    <property type="entry name" value="Annexin_repeat_CS"/>
</dbReference>
<dbReference type="AlphaFoldDB" id="G1QDT1"/>